<feature type="region of interest" description="Disordered" evidence="1">
    <location>
        <begin position="1"/>
        <end position="29"/>
    </location>
</feature>
<organism evidence="2 3">
    <name type="scientific">Actinoalloteichus fjordicus</name>
    <dbReference type="NCBI Taxonomy" id="1612552"/>
    <lineage>
        <taxon>Bacteria</taxon>
        <taxon>Bacillati</taxon>
        <taxon>Actinomycetota</taxon>
        <taxon>Actinomycetes</taxon>
        <taxon>Pseudonocardiales</taxon>
        <taxon>Pseudonocardiaceae</taxon>
        <taxon>Actinoalloteichus</taxon>
    </lineage>
</organism>
<name>A0AAC9L9M1_9PSEU</name>
<dbReference type="AlphaFoldDB" id="A0AAC9L9M1"/>
<proteinExistence type="predicted"/>
<dbReference type="Proteomes" id="UP000185511">
    <property type="component" value="Chromosome"/>
</dbReference>
<evidence type="ECO:0000256" key="1">
    <source>
        <dbReference type="SAM" id="MobiDB-lite"/>
    </source>
</evidence>
<gene>
    <name evidence="2" type="ORF">UA74_03880</name>
</gene>
<dbReference type="KEGG" id="acad:UA74_03880"/>
<sequence length="359" mass="37601">MVRNIEWMPVVTPDEPRSTPQTSPASAPLARLGYPAADNGLPSSPLSFPDGGAFRVEIPSVEGPAALTAVLDEAAARSVPIHRVSQGSGVMMQTDAEITEMVQACDAANIELCLFLGPRASWDAGGGRFTPAGNLGPRARGAEQLAQCLEDALRAVELGVRCLLVGDEGVLWALHRLRTAGELPAELTLKVSALIGPANPASFALFENLGADSVNVPGDLSLAQLTDLRAAGRSAIDFYLESPDNLGGFVRHYDGPELVRLLAPVYLKFGLRNAPDIYPSGGHLRAAVEQSGRERVRRAELGLALLERRGLLDQMSPLGSRLVGPLSRFAPAPAISDAAPTTATSAAATAGEPSPAAQR</sequence>
<reference evidence="3" key="1">
    <citation type="submission" date="2016-06" db="EMBL/GenBank/DDBJ databases">
        <title>Complete genome sequence of Actinoalloteichus fjordicus DSM 46855 (=ADI127-17), type strain of the new species Actinoalloteichus fjordicus.</title>
        <authorList>
            <person name="Ruckert C."/>
            <person name="Nouioui I."/>
            <person name="Willmese J."/>
            <person name="van Wezel G."/>
            <person name="Klenk H.-P."/>
            <person name="Kalinowski J."/>
            <person name="Zotchev S.B."/>
        </authorList>
    </citation>
    <scope>NUCLEOTIDE SEQUENCE [LARGE SCALE GENOMIC DNA]</scope>
    <source>
        <strain evidence="3">ADI127-7</strain>
    </source>
</reference>
<accession>A0AAC9L9M1</accession>
<dbReference type="EMBL" id="CP016076">
    <property type="protein sequence ID" value="APU12855.1"/>
    <property type="molecule type" value="Genomic_DNA"/>
</dbReference>
<keyword evidence="3" id="KW-1185">Reference proteome</keyword>
<feature type="region of interest" description="Disordered" evidence="1">
    <location>
        <begin position="340"/>
        <end position="359"/>
    </location>
</feature>
<evidence type="ECO:0000313" key="2">
    <source>
        <dbReference type="EMBL" id="APU12855.1"/>
    </source>
</evidence>
<evidence type="ECO:0000313" key="3">
    <source>
        <dbReference type="Proteomes" id="UP000185511"/>
    </source>
</evidence>
<protein>
    <submittedName>
        <fullName evidence="2">Uncharacterized protein</fullName>
    </submittedName>
</protein>